<evidence type="ECO:0000313" key="2">
    <source>
        <dbReference type="EMBL" id="WFE91573.1"/>
    </source>
</evidence>
<gene>
    <name evidence="2" type="ORF">K1718_09505</name>
</gene>
<evidence type="ECO:0000313" key="3">
    <source>
        <dbReference type="Proteomes" id="UP001209803"/>
    </source>
</evidence>
<dbReference type="EMBL" id="CP120863">
    <property type="protein sequence ID" value="WFE91573.1"/>
    <property type="molecule type" value="Genomic_DNA"/>
</dbReference>
<feature type="domain" description="Peptidase S24/S26A/S26B/S26C" evidence="1">
    <location>
        <begin position="105"/>
        <end position="236"/>
    </location>
</feature>
<dbReference type="SUPFAM" id="SSF51306">
    <property type="entry name" value="LexA/Signal peptidase"/>
    <property type="match status" value="1"/>
</dbReference>
<dbReference type="RefSeq" id="WP_265684078.1">
    <property type="nucleotide sequence ID" value="NZ_CP120863.1"/>
</dbReference>
<proteinExistence type="predicted"/>
<organism evidence="2 3">
    <name type="scientific">Roseibium porphyridii</name>
    <dbReference type="NCBI Taxonomy" id="2866279"/>
    <lineage>
        <taxon>Bacteria</taxon>
        <taxon>Pseudomonadati</taxon>
        <taxon>Pseudomonadota</taxon>
        <taxon>Alphaproteobacteria</taxon>
        <taxon>Hyphomicrobiales</taxon>
        <taxon>Stappiaceae</taxon>
        <taxon>Roseibium</taxon>
    </lineage>
</organism>
<evidence type="ECO:0000259" key="1">
    <source>
        <dbReference type="Pfam" id="PF00717"/>
    </source>
</evidence>
<dbReference type="Proteomes" id="UP001209803">
    <property type="component" value="Chromosome"/>
</dbReference>
<sequence length="244" mass="27027">MSEIEQSAVSKQLVDLKDRSGLSIRAIAREMGYQNASSIQRYFSQDFSKPALPSDFVAKLLPVLVGKGEHPITREDVLTLAPDSITDLEAASTPARAAQALEIKGQVAAGLWMEAGLFETDATKRATLSGDLRFPSESQYLLEINGESLNRIARNGDFILCLDFMEAGIEIKSGDLVVVERSRDGGHTIERTAKRILRHNGQIELHPESDDPRFQEPVVYNEHDEEATEVRIIAKILSVIRQIV</sequence>
<dbReference type="InterPro" id="IPR036286">
    <property type="entry name" value="LexA/Signal_pep-like_sf"/>
</dbReference>
<keyword evidence="3" id="KW-1185">Reference proteome</keyword>
<protein>
    <submittedName>
        <fullName evidence="2">S24 family peptidase</fullName>
    </submittedName>
</protein>
<dbReference type="Pfam" id="PF00717">
    <property type="entry name" value="Peptidase_S24"/>
    <property type="match status" value="1"/>
</dbReference>
<dbReference type="InterPro" id="IPR015927">
    <property type="entry name" value="Peptidase_S24_S26A/B/C"/>
</dbReference>
<name>A0ABY8F7U7_9HYPH</name>
<reference evidence="2 3" key="1">
    <citation type="submission" date="2023-03" db="EMBL/GenBank/DDBJ databases">
        <title>Roseibium porphyridii sp. nov. and Roseibium rhodosorbium sp. nov. isolated from marine algae, Porphyridium cruentum and Rhodosorus marinus, respectively.</title>
        <authorList>
            <person name="Lee M.W."/>
            <person name="Choi B.J."/>
            <person name="Lee J.K."/>
            <person name="Choi D.G."/>
            <person name="Baek J.H."/>
            <person name="Bayburt H."/>
            <person name="Kim J.M."/>
            <person name="Han D.M."/>
            <person name="Kim K.H."/>
            <person name="Jeon C.O."/>
        </authorList>
    </citation>
    <scope>NUCLEOTIDE SEQUENCE [LARGE SCALE GENOMIC DNA]</scope>
    <source>
        <strain evidence="2 3">KMA01</strain>
    </source>
</reference>
<dbReference type="Gene3D" id="2.10.109.10">
    <property type="entry name" value="Umud Fragment, subunit A"/>
    <property type="match status" value="1"/>
</dbReference>
<accession>A0ABY8F7U7</accession>